<feature type="transmembrane region" description="Helical" evidence="1">
    <location>
        <begin position="462"/>
        <end position="487"/>
    </location>
</feature>
<reference evidence="3 4" key="1">
    <citation type="submission" date="2014-06" db="EMBL/GenBank/DDBJ databases">
        <title>Evolutionary Origins and Diversification of the Mycorrhizal Mutualists.</title>
        <authorList>
            <consortium name="DOE Joint Genome Institute"/>
            <consortium name="Mycorrhizal Genomics Consortium"/>
            <person name="Kohler A."/>
            <person name="Kuo A."/>
            <person name="Nagy L.G."/>
            <person name="Floudas D."/>
            <person name="Copeland A."/>
            <person name="Barry K.W."/>
            <person name="Cichocki N."/>
            <person name="Veneault-Fourrey C."/>
            <person name="LaButti K."/>
            <person name="Lindquist E.A."/>
            <person name="Lipzen A."/>
            <person name="Lundell T."/>
            <person name="Morin E."/>
            <person name="Murat C."/>
            <person name="Riley R."/>
            <person name="Ohm R."/>
            <person name="Sun H."/>
            <person name="Tunlid A."/>
            <person name="Henrissat B."/>
            <person name="Grigoriev I.V."/>
            <person name="Hibbett D.S."/>
            <person name="Martin F."/>
        </authorList>
    </citation>
    <scope>NUCLEOTIDE SEQUENCE [LARGE SCALE GENOMIC DNA]</scope>
    <source>
        <strain evidence="3 4">SS14</strain>
    </source>
</reference>
<gene>
    <name evidence="3" type="ORF">M422DRAFT_193762</name>
</gene>
<protein>
    <recommendedName>
        <fullName evidence="2">Amine oxidase domain-containing protein</fullName>
    </recommendedName>
</protein>
<dbReference type="OrthoDB" id="5977668at2759"/>
<evidence type="ECO:0000259" key="2">
    <source>
        <dbReference type="Pfam" id="PF01593"/>
    </source>
</evidence>
<dbReference type="PANTHER" id="PTHR42923:SF17">
    <property type="entry name" value="AMINE OXIDASE DOMAIN-CONTAINING PROTEIN"/>
    <property type="match status" value="1"/>
</dbReference>
<evidence type="ECO:0000313" key="4">
    <source>
        <dbReference type="Proteomes" id="UP000054279"/>
    </source>
</evidence>
<dbReference type="Gene3D" id="1.10.405.10">
    <property type="entry name" value="Guanine Nucleotide Dissociation Inhibitor, domain 1"/>
    <property type="match status" value="1"/>
</dbReference>
<keyword evidence="4" id="KW-1185">Reference proteome</keyword>
<dbReference type="InterPro" id="IPR036188">
    <property type="entry name" value="FAD/NAD-bd_sf"/>
</dbReference>
<accession>A0A0C9UIU9</accession>
<evidence type="ECO:0000256" key="1">
    <source>
        <dbReference type="SAM" id="Phobius"/>
    </source>
</evidence>
<dbReference type="HOGENOM" id="CLU_028123_2_1_1"/>
<dbReference type="Proteomes" id="UP000054279">
    <property type="component" value="Unassembled WGS sequence"/>
</dbReference>
<dbReference type="Gene3D" id="3.50.50.60">
    <property type="entry name" value="FAD/NAD(P)-binding domain"/>
    <property type="match status" value="1"/>
</dbReference>
<proteinExistence type="predicted"/>
<dbReference type="GO" id="GO:0016491">
    <property type="term" value="F:oxidoreductase activity"/>
    <property type="evidence" value="ECO:0007669"/>
    <property type="project" value="InterPro"/>
</dbReference>
<dbReference type="EMBL" id="KN837428">
    <property type="protein sequence ID" value="KIJ25185.1"/>
    <property type="molecule type" value="Genomic_DNA"/>
</dbReference>
<dbReference type="PANTHER" id="PTHR42923">
    <property type="entry name" value="PROTOPORPHYRINOGEN OXIDASE"/>
    <property type="match status" value="1"/>
</dbReference>
<dbReference type="Gene3D" id="3.90.660.10">
    <property type="match status" value="1"/>
</dbReference>
<dbReference type="SUPFAM" id="SSF51905">
    <property type="entry name" value="FAD/NAD(P)-binding domain"/>
    <property type="match status" value="1"/>
</dbReference>
<dbReference type="AlphaFoldDB" id="A0A0C9UIU9"/>
<evidence type="ECO:0000313" key="3">
    <source>
        <dbReference type="EMBL" id="KIJ25185.1"/>
    </source>
</evidence>
<keyword evidence="1" id="KW-1133">Transmembrane helix</keyword>
<dbReference type="InterPro" id="IPR002937">
    <property type="entry name" value="Amino_oxidase"/>
</dbReference>
<feature type="domain" description="Amine oxidase" evidence="2">
    <location>
        <begin position="11"/>
        <end position="278"/>
    </location>
</feature>
<sequence length="488" mass="54673">MKVAVVGSGCAGLAATWALNEHSEHEVHLFEAADRPGGHANTVRFTRPDDPSKSVDVDTYIVLNPPTYPNFLRFLRLLNIPVIDTEMTFSVSRDQGAFEWAGKNLLTVFCQAKNLLDPAMWRLIWDVLRFNASAVTLLKEQEVEDPNLSIGEYLEREGYSESFRDNYLVPMTAAVWSTPPDLCAMDFPARTLIQFMHNHHLLQLIGKPSWMTIAGGCHLYVKRILSKLPKSQLHLSTPIHSVQTQTQNGKVILTTAGPNGKKEEFDHVILACHSDTSLAILERGEVTEDERRILSSFRWNKNEAVLHCDTRLMPKRRAAWSSWNYLTASVKTPDGKLKANENKMALTYSMNILQHISEETYGPVLVTLNAPFEPQKGTLVGRYSYEHPIMDARARTAQASLPSIQSTRNISYAGAWTAYGFHEDGFTSGLLAVTSAKASKFGVKLPFEVKFPDRKKSMMGKVIFDVLGGFGMRGAILVGILVVWSFWR</sequence>
<name>A0A0C9UIU9_SPHS4</name>
<keyword evidence="1" id="KW-0472">Membrane</keyword>
<keyword evidence="1" id="KW-0812">Transmembrane</keyword>
<dbReference type="InterPro" id="IPR050464">
    <property type="entry name" value="Zeta_carotene_desat/Oxidored"/>
</dbReference>
<dbReference type="Pfam" id="PF01593">
    <property type="entry name" value="Amino_oxidase"/>
    <property type="match status" value="1"/>
</dbReference>
<organism evidence="3 4">
    <name type="scientific">Sphaerobolus stellatus (strain SS14)</name>
    <dbReference type="NCBI Taxonomy" id="990650"/>
    <lineage>
        <taxon>Eukaryota</taxon>
        <taxon>Fungi</taxon>
        <taxon>Dikarya</taxon>
        <taxon>Basidiomycota</taxon>
        <taxon>Agaricomycotina</taxon>
        <taxon>Agaricomycetes</taxon>
        <taxon>Phallomycetidae</taxon>
        <taxon>Geastrales</taxon>
        <taxon>Sphaerobolaceae</taxon>
        <taxon>Sphaerobolus</taxon>
    </lineage>
</organism>